<dbReference type="PANTHER" id="PTHR34677:SF1">
    <property type="entry name" value="TRANSMEMBRANE PROTEIN"/>
    <property type="match status" value="1"/>
</dbReference>
<evidence type="ECO:0008006" key="3">
    <source>
        <dbReference type="Google" id="ProtNLM"/>
    </source>
</evidence>
<name>A0A7C9F0E1_OPUST</name>
<keyword evidence="1" id="KW-0732">Signal</keyword>
<sequence>MGLRRIQRGGFLLCCVLTLCFKALCDVPEVSLKFLQAPPQFSRHNSATFFFDAFVAASTKACFNCSFNCKLDNGIASDCEERNVSFVGLRDGSHSLEVCTNAPQGVGCASYNWTVG</sequence>
<protein>
    <recommendedName>
        <fullName evidence="3">Secreted protein</fullName>
    </recommendedName>
</protein>
<reference evidence="2" key="1">
    <citation type="journal article" date="2013" name="J. Plant Res.">
        <title>Effect of fungi and light on seed germination of three Opuntia species from semiarid lands of central Mexico.</title>
        <authorList>
            <person name="Delgado-Sanchez P."/>
            <person name="Jimenez-Bremont J.F."/>
            <person name="Guerrero-Gonzalez Mde L."/>
            <person name="Flores J."/>
        </authorList>
    </citation>
    <scope>NUCLEOTIDE SEQUENCE</scope>
    <source>
        <tissue evidence="2">Cladode</tissue>
    </source>
</reference>
<accession>A0A7C9F0E1</accession>
<proteinExistence type="predicted"/>
<dbReference type="PANTHER" id="PTHR34677">
    <property type="match status" value="1"/>
</dbReference>
<dbReference type="EMBL" id="GISG01261482">
    <property type="protein sequence ID" value="MBA4674048.1"/>
    <property type="molecule type" value="Transcribed_RNA"/>
</dbReference>
<dbReference type="EMBL" id="GISG01261483">
    <property type="protein sequence ID" value="MBA4674049.1"/>
    <property type="molecule type" value="Transcribed_RNA"/>
</dbReference>
<feature type="signal peptide" evidence="1">
    <location>
        <begin position="1"/>
        <end position="25"/>
    </location>
</feature>
<evidence type="ECO:0000256" key="1">
    <source>
        <dbReference type="SAM" id="SignalP"/>
    </source>
</evidence>
<reference evidence="2" key="2">
    <citation type="submission" date="2020-07" db="EMBL/GenBank/DDBJ databases">
        <authorList>
            <person name="Vera ALvarez R."/>
            <person name="Arias-Moreno D.M."/>
            <person name="Jimenez-Jacinto V."/>
            <person name="Jimenez-Bremont J.F."/>
            <person name="Swaminathan K."/>
            <person name="Moose S.P."/>
            <person name="Guerrero-Gonzalez M.L."/>
            <person name="Marino-Ramirez L."/>
            <person name="Landsman D."/>
            <person name="Rodriguez-Kessler M."/>
            <person name="Delgado-Sanchez P."/>
        </authorList>
    </citation>
    <scope>NUCLEOTIDE SEQUENCE</scope>
    <source>
        <tissue evidence="2">Cladode</tissue>
    </source>
</reference>
<dbReference type="AlphaFoldDB" id="A0A7C9F0E1"/>
<organism evidence="2">
    <name type="scientific">Opuntia streptacantha</name>
    <name type="common">Prickly pear cactus</name>
    <name type="synonym">Opuntia cardona</name>
    <dbReference type="NCBI Taxonomy" id="393608"/>
    <lineage>
        <taxon>Eukaryota</taxon>
        <taxon>Viridiplantae</taxon>
        <taxon>Streptophyta</taxon>
        <taxon>Embryophyta</taxon>
        <taxon>Tracheophyta</taxon>
        <taxon>Spermatophyta</taxon>
        <taxon>Magnoliopsida</taxon>
        <taxon>eudicotyledons</taxon>
        <taxon>Gunneridae</taxon>
        <taxon>Pentapetalae</taxon>
        <taxon>Caryophyllales</taxon>
        <taxon>Cactineae</taxon>
        <taxon>Cactaceae</taxon>
        <taxon>Opuntioideae</taxon>
        <taxon>Opuntia</taxon>
    </lineage>
</organism>
<dbReference type="EMBL" id="GISG01261491">
    <property type="protein sequence ID" value="MBA4674056.1"/>
    <property type="molecule type" value="Transcribed_RNA"/>
</dbReference>
<evidence type="ECO:0000313" key="2">
    <source>
        <dbReference type="EMBL" id="MBA4674048.1"/>
    </source>
</evidence>
<feature type="chain" id="PRO_5033911251" description="Secreted protein" evidence="1">
    <location>
        <begin position="26"/>
        <end position="116"/>
    </location>
</feature>
<dbReference type="EMBL" id="GISG01261492">
    <property type="protein sequence ID" value="MBA4674057.1"/>
    <property type="molecule type" value="Transcribed_RNA"/>
</dbReference>